<protein>
    <submittedName>
        <fullName evidence="6">Uncharacterized protein</fullName>
    </submittedName>
</protein>
<evidence type="ECO:0000256" key="4">
    <source>
        <dbReference type="ARBA" id="ARBA00023212"/>
    </source>
</evidence>
<evidence type="ECO:0000313" key="6">
    <source>
        <dbReference type="EMBL" id="KAL3311332.1"/>
    </source>
</evidence>
<evidence type="ECO:0000256" key="3">
    <source>
        <dbReference type="ARBA" id="ARBA00023069"/>
    </source>
</evidence>
<keyword evidence="3" id="KW-0969">Cilium</keyword>
<keyword evidence="7" id="KW-1185">Reference proteome</keyword>
<keyword evidence="4" id="KW-0206">Cytoskeleton</keyword>
<sequence length="204" mass="23623">MELEANPEFVKAKLYLQSIRSDKYSLYDHLAAVIKRILEQRPKSGLAQFELLSFAVKKGRQLPYQFRTVINDEPGASRAYKIAQNEKQLFEFDDEEEPNENLPDFAAWEYLIDKSCVGINKTECFKIWLALRRLLKANPDLAEVRFWGKIHTATNPYYLLEVGANETSQELAGPWDKPEMEADVVEIGHNQEPKNFHCLFPLND</sequence>
<dbReference type="InterPro" id="IPR006802">
    <property type="entry name" value="Radial_spoke"/>
</dbReference>
<dbReference type="Pfam" id="PF04712">
    <property type="entry name" value="Radial_spoke"/>
    <property type="match status" value="1"/>
</dbReference>
<reference evidence="6 7" key="1">
    <citation type="submission" date="2024-11" db="EMBL/GenBank/DDBJ databases">
        <title>Adaptive evolution of stress response genes in parasites aligns with host niche diversity.</title>
        <authorList>
            <person name="Hahn C."/>
            <person name="Resl P."/>
        </authorList>
    </citation>
    <scope>NUCLEOTIDE SEQUENCE [LARGE SCALE GENOMIC DNA]</scope>
    <source>
        <strain evidence="6">EGGRZ-B1_66</strain>
        <tissue evidence="6">Body</tissue>
    </source>
</reference>
<evidence type="ECO:0000313" key="7">
    <source>
        <dbReference type="Proteomes" id="UP001626550"/>
    </source>
</evidence>
<keyword evidence="2" id="KW-0963">Cytoplasm</keyword>
<proteinExistence type="predicted"/>
<evidence type="ECO:0000256" key="5">
    <source>
        <dbReference type="ARBA" id="ARBA00023273"/>
    </source>
</evidence>
<gene>
    <name evidence="6" type="ORF">Ciccas_010087</name>
</gene>
<comment type="subcellular location">
    <subcellularLocation>
        <location evidence="1">Cytoplasm</location>
        <location evidence="1">Cytoskeleton</location>
        <location evidence="1">Cilium axoneme</location>
    </subcellularLocation>
</comment>
<comment type="caution">
    <text evidence="6">The sequence shown here is derived from an EMBL/GenBank/DDBJ whole genome shotgun (WGS) entry which is preliminary data.</text>
</comment>
<dbReference type="Proteomes" id="UP001626550">
    <property type="component" value="Unassembled WGS sequence"/>
</dbReference>
<dbReference type="PANTHER" id="PTHR13159">
    <property type="entry name" value="RADIAL SPOKEHEAD-RELATED"/>
    <property type="match status" value="1"/>
</dbReference>
<accession>A0ABD2PWP6</accession>
<dbReference type="EMBL" id="JBJKFK010002289">
    <property type="protein sequence ID" value="KAL3311332.1"/>
    <property type="molecule type" value="Genomic_DNA"/>
</dbReference>
<dbReference type="AlphaFoldDB" id="A0ABD2PWP6"/>
<dbReference type="GO" id="GO:0005930">
    <property type="term" value="C:axoneme"/>
    <property type="evidence" value="ECO:0007669"/>
    <property type="project" value="UniProtKB-SubCell"/>
</dbReference>
<evidence type="ECO:0000256" key="1">
    <source>
        <dbReference type="ARBA" id="ARBA00004430"/>
    </source>
</evidence>
<dbReference type="PANTHER" id="PTHR13159:SF0">
    <property type="entry name" value="RADIAL SPOKE HEAD 6 HOMOLOG A"/>
    <property type="match status" value="1"/>
</dbReference>
<organism evidence="6 7">
    <name type="scientific">Cichlidogyrus casuarinus</name>
    <dbReference type="NCBI Taxonomy" id="1844966"/>
    <lineage>
        <taxon>Eukaryota</taxon>
        <taxon>Metazoa</taxon>
        <taxon>Spiralia</taxon>
        <taxon>Lophotrochozoa</taxon>
        <taxon>Platyhelminthes</taxon>
        <taxon>Monogenea</taxon>
        <taxon>Monopisthocotylea</taxon>
        <taxon>Dactylogyridea</taxon>
        <taxon>Ancyrocephalidae</taxon>
        <taxon>Cichlidogyrus</taxon>
    </lineage>
</organism>
<dbReference type="CDD" id="cd22963">
    <property type="entry name" value="DD_CrRSP4-like"/>
    <property type="match status" value="1"/>
</dbReference>
<name>A0ABD2PWP6_9PLAT</name>
<keyword evidence="5" id="KW-0966">Cell projection</keyword>
<evidence type="ECO:0000256" key="2">
    <source>
        <dbReference type="ARBA" id="ARBA00022490"/>
    </source>
</evidence>